<gene>
    <name evidence="1" type="ORF">C1SCF055_LOCUS26074</name>
</gene>
<dbReference type="EMBL" id="CAMXCT010002698">
    <property type="protein sequence ID" value="CAI3999917.1"/>
    <property type="molecule type" value="Genomic_DNA"/>
</dbReference>
<reference evidence="1" key="1">
    <citation type="submission" date="2022-10" db="EMBL/GenBank/DDBJ databases">
        <authorList>
            <person name="Chen Y."/>
            <person name="Dougan E. K."/>
            <person name="Chan C."/>
            <person name="Rhodes N."/>
            <person name="Thang M."/>
        </authorList>
    </citation>
    <scope>NUCLEOTIDE SEQUENCE</scope>
</reference>
<reference evidence="2" key="2">
    <citation type="submission" date="2024-04" db="EMBL/GenBank/DDBJ databases">
        <authorList>
            <person name="Chen Y."/>
            <person name="Shah S."/>
            <person name="Dougan E. K."/>
            <person name="Thang M."/>
            <person name="Chan C."/>
        </authorList>
    </citation>
    <scope>NUCLEOTIDE SEQUENCE [LARGE SCALE GENOMIC DNA]</scope>
</reference>
<organism evidence="1">
    <name type="scientific">Cladocopium goreaui</name>
    <dbReference type="NCBI Taxonomy" id="2562237"/>
    <lineage>
        <taxon>Eukaryota</taxon>
        <taxon>Sar</taxon>
        <taxon>Alveolata</taxon>
        <taxon>Dinophyceae</taxon>
        <taxon>Suessiales</taxon>
        <taxon>Symbiodiniaceae</taxon>
        <taxon>Cladocopium</taxon>
    </lineage>
</organism>
<keyword evidence="4" id="KW-1185">Reference proteome</keyword>
<dbReference type="EMBL" id="CAMXCT020002698">
    <property type="protein sequence ID" value="CAL1153292.1"/>
    <property type="molecule type" value="Genomic_DNA"/>
</dbReference>
<dbReference type="EMBL" id="CAMXCT030002698">
    <property type="protein sequence ID" value="CAL4787229.1"/>
    <property type="molecule type" value="Genomic_DNA"/>
</dbReference>
<evidence type="ECO:0000313" key="1">
    <source>
        <dbReference type="EMBL" id="CAI3999917.1"/>
    </source>
</evidence>
<protein>
    <submittedName>
        <fullName evidence="3">Copia protein</fullName>
    </submittedName>
</protein>
<dbReference type="Proteomes" id="UP001152797">
    <property type="component" value="Unassembled WGS sequence"/>
</dbReference>
<accession>A0A9P1CWK4</accession>
<proteinExistence type="predicted"/>
<name>A0A9P1CWK4_9DINO</name>
<evidence type="ECO:0000313" key="4">
    <source>
        <dbReference type="Proteomes" id="UP001152797"/>
    </source>
</evidence>
<comment type="caution">
    <text evidence="1">The sequence shown here is derived from an EMBL/GenBank/DDBJ whole genome shotgun (WGS) entry which is preliminary data.</text>
</comment>
<evidence type="ECO:0000313" key="3">
    <source>
        <dbReference type="EMBL" id="CAL4787229.1"/>
    </source>
</evidence>
<sequence>MKSENLTLCKNLRCRAPGEYDMQSAAQRVESVDGLRSTTSWRMFSSSHSSLSPHSSIFLGRNLEMPPSFQAPSARAALGTSVAAAIAILAFVLLWTSRPDPDRVKSHKAELVDPLDQDMLSSVDLRNHLSKRTASIRCRMEQLTGQAGYDVERMLSRLAPRSDKHRCMILPLREDFTIREVSVDVRLQIGYDIQGKHLATILNPHSFDDIDFQSEAMYQVSDVVVCLASGPSPAKLCMLRTGLPDPAFFAMITPFSEALNAVQEPPEPASPGTARRSVWADLDTDTRRTTDQRGRRRSSPAVMVIDADRNPSPTRNAPVLSAVPSLETLQRKRQKKFKVPSHSSLSGLSDISHGNQTMSMMRIASIKSQQGKTPSRMASDSRLISESLIYSIDSYTDGHSSDGFWVKELRDVNIQTEASTADSECQTDPIYSGIGALCRRCQRPPKIPMKRQGSGMYRKRLSSGGDPVDFLDTSEASEDFAALSPAEVLIQRIQGFWVLHQGPKNTAPWLQSFLVRGSEAESQEDALEIRTESERVYMAGGVTLWTVPVPKDPQLAVKITNSCWLLTSLTLESPSMSRYHSDMGAVMRVMRNKELSLDEDPDGALEGLDGLLHRYGQSGTHLVYTRRQWHYLSFNAVVPQPDLRAARVCLKADRNIGIRDFAGHCQRYSRSQLRAWAR</sequence>
<evidence type="ECO:0000313" key="2">
    <source>
        <dbReference type="EMBL" id="CAL1153292.1"/>
    </source>
</evidence>
<dbReference type="OrthoDB" id="10672587at2759"/>
<dbReference type="AlphaFoldDB" id="A0A9P1CWK4"/>